<sequence>MLKSIADEFSLASVNAFKTYKILFVHGSGENVYLWSLRFEPNGPIYGLWLEDMLPMKPDIDDKLDTLPSFLRFFWAMKIFVALYCLFE</sequence>
<comment type="caution">
    <text evidence="1">The sequence shown here is derived from an EMBL/GenBank/DDBJ whole genome shotgun (WGS) entry which is preliminary data.</text>
</comment>
<organism evidence="1 2">
    <name type="scientific">Rhizopus oryzae</name>
    <name type="common">Mucormycosis agent</name>
    <name type="synonym">Rhizopus arrhizus var. delemar</name>
    <dbReference type="NCBI Taxonomy" id="64495"/>
    <lineage>
        <taxon>Eukaryota</taxon>
        <taxon>Fungi</taxon>
        <taxon>Fungi incertae sedis</taxon>
        <taxon>Mucoromycota</taxon>
        <taxon>Mucoromycotina</taxon>
        <taxon>Mucoromycetes</taxon>
        <taxon>Mucorales</taxon>
        <taxon>Mucorineae</taxon>
        <taxon>Rhizopodaceae</taxon>
        <taxon>Rhizopus</taxon>
    </lineage>
</organism>
<accession>A0A9P6WX91</accession>
<name>A0A9P6WX91_RHIOR</name>
<evidence type="ECO:0000313" key="1">
    <source>
        <dbReference type="EMBL" id="KAG1300737.1"/>
    </source>
</evidence>
<dbReference type="Proteomes" id="UP000716291">
    <property type="component" value="Unassembled WGS sequence"/>
</dbReference>
<evidence type="ECO:0000313" key="2">
    <source>
        <dbReference type="Proteomes" id="UP000716291"/>
    </source>
</evidence>
<dbReference type="AlphaFoldDB" id="A0A9P6WX91"/>
<proteinExistence type="predicted"/>
<protein>
    <submittedName>
        <fullName evidence="1">Uncharacterized protein</fullName>
    </submittedName>
</protein>
<dbReference type="EMBL" id="JAANQT010003801">
    <property type="protein sequence ID" value="KAG1300737.1"/>
    <property type="molecule type" value="Genomic_DNA"/>
</dbReference>
<reference evidence="1" key="1">
    <citation type="journal article" date="2020" name="Microb. Genom.">
        <title>Genetic diversity of clinical and environmental Mucorales isolates obtained from an investigation of mucormycosis cases among solid organ transplant recipients.</title>
        <authorList>
            <person name="Nguyen M.H."/>
            <person name="Kaul D."/>
            <person name="Muto C."/>
            <person name="Cheng S.J."/>
            <person name="Richter R.A."/>
            <person name="Bruno V.M."/>
            <person name="Liu G."/>
            <person name="Beyhan S."/>
            <person name="Sundermann A.J."/>
            <person name="Mounaud S."/>
            <person name="Pasculle A.W."/>
            <person name="Nierman W.C."/>
            <person name="Driscoll E."/>
            <person name="Cumbie R."/>
            <person name="Clancy C.J."/>
            <person name="Dupont C.L."/>
        </authorList>
    </citation>
    <scope>NUCLEOTIDE SEQUENCE</scope>
    <source>
        <strain evidence="1">GL11</strain>
    </source>
</reference>
<keyword evidence="2" id="KW-1185">Reference proteome</keyword>
<gene>
    <name evidence="1" type="ORF">G6F64_012427</name>
</gene>